<name>A0A137NUD5_CONC2</name>
<evidence type="ECO:0000313" key="2">
    <source>
        <dbReference type="Proteomes" id="UP000070444"/>
    </source>
</evidence>
<organism evidence="1 2">
    <name type="scientific">Conidiobolus coronatus (strain ATCC 28846 / CBS 209.66 / NRRL 28638)</name>
    <name type="common">Delacroixia coronata</name>
    <dbReference type="NCBI Taxonomy" id="796925"/>
    <lineage>
        <taxon>Eukaryota</taxon>
        <taxon>Fungi</taxon>
        <taxon>Fungi incertae sedis</taxon>
        <taxon>Zoopagomycota</taxon>
        <taxon>Entomophthoromycotina</taxon>
        <taxon>Entomophthoromycetes</taxon>
        <taxon>Entomophthorales</taxon>
        <taxon>Ancylistaceae</taxon>
        <taxon>Conidiobolus</taxon>
    </lineage>
</organism>
<keyword evidence="2" id="KW-1185">Reference proteome</keyword>
<reference evidence="1 2" key="1">
    <citation type="journal article" date="2015" name="Genome Biol. Evol.">
        <title>Phylogenomic analyses indicate that early fungi evolved digesting cell walls of algal ancestors of land plants.</title>
        <authorList>
            <person name="Chang Y."/>
            <person name="Wang S."/>
            <person name="Sekimoto S."/>
            <person name="Aerts A.L."/>
            <person name="Choi C."/>
            <person name="Clum A."/>
            <person name="LaButti K.M."/>
            <person name="Lindquist E.A."/>
            <person name="Yee Ngan C."/>
            <person name="Ohm R.A."/>
            <person name="Salamov A.A."/>
            <person name="Grigoriev I.V."/>
            <person name="Spatafora J.W."/>
            <person name="Berbee M.L."/>
        </authorList>
    </citation>
    <scope>NUCLEOTIDE SEQUENCE [LARGE SCALE GENOMIC DNA]</scope>
    <source>
        <strain evidence="1 2">NRRL 28638</strain>
    </source>
</reference>
<gene>
    <name evidence="1" type="ORF">CONCODRAFT_80502</name>
</gene>
<protein>
    <submittedName>
        <fullName evidence="1">Uncharacterized protein</fullName>
    </submittedName>
</protein>
<accession>A0A137NUD5</accession>
<sequence length="200" mass="22572">MTFTSKHYNAYNNNNTFLNNRFINNAFSKPQPVLPLNKAKSRLRSLIETEVDNKVEYYGERRVLDKHRYTDDLCNAPSPQFDSSDDMQPSPPCIVSPVPTYITTFVPQVSSNLSQNVYTCNPLKRTSDDIEEDMSSIYANGQSDFNYKRVCATPSSIRPIAMVGGPDYNNVQSFWGYNSSFASTQNGSGNSSHHGRPSWQ</sequence>
<dbReference type="EMBL" id="KQ964732">
    <property type="protein sequence ID" value="KXN66390.1"/>
    <property type="molecule type" value="Genomic_DNA"/>
</dbReference>
<proteinExistence type="predicted"/>
<dbReference type="AlphaFoldDB" id="A0A137NUD5"/>
<evidence type="ECO:0000313" key="1">
    <source>
        <dbReference type="EMBL" id="KXN66390.1"/>
    </source>
</evidence>
<dbReference type="Proteomes" id="UP000070444">
    <property type="component" value="Unassembled WGS sequence"/>
</dbReference>